<evidence type="ECO:0000256" key="2">
    <source>
        <dbReference type="SAM" id="Phobius"/>
    </source>
</evidence>
<evidence type="ECO:0008006" key="6">
    <source>
        <dbReference type="Google" id="ProtNLM"/>
    </source>
</evidence>
<name>A0A4R2JLT5_9PSEU</name>
<dbReference type="EMBL" id="SLWS01000005">
    <property type="protein sequence ID" value="TCO58028.1"/>
    <property type="molecule type" value="Genomic_DNA"/>
</dbReference>
<evidence type="ECO:0000313" key="5">
    <source>
        <dbReference type="Proteomes" id="UP000295680"/>
    </source>
</evidence>
<feature type="region of interest" description="Disordered" evidence="1">
    <location>
        <begin position="59"/>
        <end position="84"/>
    </location>
</feature>
<keyword evidence="2" id="KW-1133">Transmembrane helix</keyword>
<evidence type="ECO:0000256" key="1">
    <source>
        <dbReference type="SAM" id="MobiDB-lite"/>
    </source>
</evidence>
<sequence length="176" mass="17293">MRTRTVLGAAVLGMLVTGPVATAAEAPSIAVRDKQIQAGQAVGVVAGCDATNFTGSKVTSPALDADDLGSADPGEPAYTSAKVKPGTKPGHYTLSFTCGGKTVTGAFDVAAGNPGAAADGDDLPDAAQAPEEDDTVTAAPAQPSGPNYGLIALAGGGVLVAGGVGFLVFRRARRRA</sequence>
<proteinExistence type="predicted"/>
<organism evidence="4 5">
    <name type="scientific">Actinocrispum wychmicini</name>
    <dbReference type="NCBI Taxonomy" id="1213861"/>
    <lineage>
        <taxon>Bacteria</taxon>
        <taxon>Bacillati</taxon>
        <taxon>Actinomycetota</taxon>
        <taxon>Actinomycetes</taxon>
        <taxon>Pseudonocardiales</taxon>
        <taxon>Pseudonocardiaceae</taxon>
        <taxon>Actinocrispum</taxon>
    </lineage>
</organism>
<keyword evidence="3" id="KW-0732">Signal</keyword>
<keyword evidence="2" id="KW-0472">Membrane</keyword>
<feature type="signal peptide" evidence="3">
    <location>
        <begin position="1"/>
        <end position="23"/>
    </location>
</feature>
<feature type="transmembrane region" description="Helical" evidence="2">
    <location>
        <begin position="148"/>
        <end position="169"/>
    </location>
</feature>
<dbReference type="Proteomes" id="UP000295680">
    <property type="component" value="Unassembled WGS sequence"/>
</dbReference>
<reference evidence="4 5" key="1">
    <citation type="submission" date="2019-03" db="EMBL/GenBank/DDBJ databases">
        <title>Genomic Encyclopedia of Type Strains, Phase IV (KMG-IV): sequencing the most valuable type-strain genomes for metagenomic binning, comparative biology and taxonomic classification.</title>
        <authorList>
            <person name="Goeker M."/>
        </authorList>
    </citation>
    <scope>NUCLEOTIDE SEQUENCE [LARGE SCALE GENOMIC DNA]</scope>
    <source>
        <strain evidence="4 5">DSM 45934</strain>
    </source>
</reference>
<dbReference type="RefSeq" id="WP_132118476.1">
    <property type="nucleotide sequence ID" value="NZ_SLWS01000005.1"/>
</dbReference>
<dbReference type="AlphaFoldDB" id="A0A4R2JLT5"/>
<protein>
    <recommendedName>
        <fullName evidence="6">LPXTG-motif cell wall-anchored protein</fullName>
    </recommendedName>
</protein>
<comment type="caution">
    <text evidence="4">The sequence shown here is derived from an EMBL/GenBank/DDBJ whole genome shotgun (WGS) entry which is preliminary data.</text>
</comment>
<evidence type="ECO:0000313" key="4">
    <source>
        <dbReference type="EMBL" id="TCO58028.1"/>
    </source>
</evidence>
<feature type="chain" id="PRO_5020299420" description="LPXTG-motif cell wall-anchored protein" evidence="3">
    <location>
        <begin position="24"/>
        <end position="176"/>
    </location>
</feature>
<dbReference type="OrthoDB" id="10003708at2"/>
<evidence type="ECO:0000256" key="3">
    <source>
        <dbReference type="SAM" id="SignalP"/>
    </source>
</evidence>
<feature type="region of interest" description="Disordered" evidence="1">
    <location>
        <begin position="114"/>
        <end position="142"/>
    </location>
</feature>
<gene>
    <name evidence="4" type="ORF">EV192_10590</name>
</gene>
<keyword evidence="5" id="KW-1185">Reference proteome</keyword>
<keyword evidence="2" id="KW-0812">Transmembrane</keyword>
<accession>A0A4R2JLT5</accession>
<feature type="compositionally biased region" description="Acidic residues" evidence="1">
    <location>
        <begin position="119"/>
        <end position="135"/>
    </location>
</feature>